<dbReference type="EMBL" id="JABAIL010000004">
    <property type="protein sequence ID" value="NLR92692.1"/>
    <property type="molecule type" value="Genomic_DNA"/>
</dbReference>
<dbReference type="RefSeq" id="WP_168883396.1">
    <property type="nucleotide sequence ID" value="NZ_JABAIL010000004.1"/>
</dbReference>
<dbReference type="InterPro" id="IPR011761">
    <property type="entry name" value="ATP-grasp"/>
</dbReference>
<reference evidence="3 4" key="1">
    <citation type="submission" date="2020-04" db="EMBL/GenBank/DDBJ databases">
        <title>Flammeovirga sp. SR4, a novel species isolated from seawater.</title>
        <authorList>
            <person name="Wang X."/>
        </authorList>
    </citation>
    <scope>NUCLEOTIDE SEQUENCE [LARGE SCALE GENOMIC DNA]</scope>
    <source>
        <strain evidence="3 4">SR4</strain>
    </source>
</reference>
<dbReference type="AlphaFoldDB" id="A0A7X8SM66"/>
<organism evidence="3 4">
    <name type="scientific">Flammeovirga agarivorans</name>
    <dbReference type="NCBI Taxonomy" id="2726742"/>
    <lineage>
        <taxon>Bacteria</taxon>
        <taxon>Pseudomonadati</taxon>
        <taxon>Bacteroidota</taxon>
        <taxon>Cytophagia</taxon>
        <taxon>Cytophagales</taxon>
        <taxon>Flammeovirgaceae</taxon>
        <taxon>Flammeovirga</taxon>
    </lineage>
</organism>
<evidence type="ECO:0000313" key="4">
    <source>
        <dbReference type="Proteomes" id="UP000585050"/>
    </source>
</evidence>
<proteinExistence type="predicted"/>
<evidence type="ECO:0000259" key="2">
    <source>
        <dbReference type="PROSITE" id="PS50975"/>
    </source>
</evidence>
<evidence type="ECO:0000313" key="3">
    <source>
        <dbReference type="EMBL" id="NLR92692.1"/>
    </source>
</evidence>
<evidence type="ECO:0000256" key="1">
    <source>
        <dbReference type="PROSITE-ProRule" id="PRU00409"/>
    </source>
</evidence>
<accession>A0A7X8SM66</accession>
<protein>
    <recommendedName>
        <fullName evidence="2">ATP-grasp domain-containing protein</fullName>
    </recommendedName>
</protein>
<dbReference type="Proteomes" id="UP000585050">
    <property type="component" value="Unassembled WGS sequence"/>
</dbReference>
<dbReference type="GO" id="GO:0005524">
    <property type="term" value="F:ATP binding"/>
    <property type="evidence" value="ECO:0007669"/>
    <property type="project" value="UniProtKB-UniRule"/>
</dbReference>
<keyword evidence="1" id="KW-0067">ATP-binding</keyword>
<comment type="caution">
    <text evidence="3">The sequence shown here is derived from an EMBL/GenBank/DDBJ whole genome shotgun (WGS) entry which is preliminary data.</text>
</comment>
<sequence>MPRILLFNPYCELAIVKRSRFYTPPKLYKKLSVELAILMSWLCNEDDMLLFDNEFDKSFLGHLNQLRGRPVQFISRKQLQTQKVPIDLILPWGESIEYLEEFKSNRYNLKHKQSWDPDFRTLYSRKTGYGMLSKLLELNYQSFIETNMIGRFISEKEQVISELKDLLRSNSNGVVLKLPYSASGRGLMKLQKPEMNSSIESWIASGLQTQESILIEPWLDKIMDFSLLFEITSNNVEWLGGTAFSTHGTGQYDGAHLGDFINKIPSRLHESVDFLIQEYKKLLYKSEYARLHTGKIGVDCMVVKDQKGHLKIHPCVEINPRHTMGHVTLALKDHVVDSENSEWKIVTKHKIKDFHLFEEEMKEKYPMKIKENKLDKGFFPLVDVNLSTQYYAYLIAY</sequence>
<dbReference type="PROSITE" id="PS50975">
    <property type="entry name" value="ATP_GRASP"/>
    <property type="match status" value="1"/>
</dbReference>
<gene>
    <name evidence="3" type="ORF">HGP29_15845</name>
</gene>
<feature type="domain" description="ATP-grasp" evidence="2">
    <location>
        <begin position="141"/>
        <end position="347"/>
    </location>
</feature>
<keyword evidence="1" id="KW-0547">Nucleotide-binding</keyword>
<dbReference type="SUPFAM" id="SSF56059">
    <property type="entry name" value="Glutathione synthetase ATP-binding domain-like"/>
    <property type="match status" value="1"/>
</dbReference>
<keyword evidence="4" id="KW-1185">Reference proteome</keyword>
<name>A0A7X8SM66_9BACT</name>
<dbReference type="GO" id="GO:0046872">
    <property type="term" value="F:metal ion binding"/>
    <property type="evidence" value="ECO:0007669"/>
    <property type="project" value="InterPro"/>
</dbReference>